<sequence length="79" mass="8939">MLREYPHQANKGGILKRFDKSGSFSTAQDYFENVFLKKHTQHCVLLFGGDKSLEKEDEITGKILGNATYSRKLLETTAS</sequence>
<dbReference type="AlphaFoldDB" id="L8GZ61"/>
<dbReference type="Proteomes" id="UP000011083">
    <property type="component" value="Unassembled WGS sequence"/>
</dbReference>
<evidence type="ECO:0000313" key="2">
    <source>
        <dbReference type="Proteomes" id="UP000011083"/>
    </source>
</evidence>
<dbReference type="VEuPathDB" id="AmoebaDB:ACA1_370790"/>
<dbReference type="GeneID" id="14919015"/>
<dbReference type="KEGG" id="acan:ACA1_370790"/>
<dbReference type="EMBL" id="KB007960">
    <property type="protein sequence ID" value="ELR18285.1"/>
    <property type="molecule type" value="Genomic_DNA"/>
</dbReference>
<dbReference type="RefSeq" id="XP_004340305.1">
    <property type="nucleotide sequence ID" value="XM_004340257.1"/>
</dbReference>
<evidence type="ECO:0000313" key="1">
    <source>
        <dbReference type="EMBL" id="ELR18285.1"/>
    </source>
</evidence>
<reference evidence="1 2" key="1">
    <citation type="journal article" date="2013" name="Genome Biol.">
        <title>Genome of Acanthamoeba castellanii highlights extensive lateral gene transfer and early evolution of tyrosine kinase signaling.</title>
        <authorList>
            <person name="Clarke M."/>
            <person name="Lohan A.J."/>
            <person name="Liu B."/>
            <person name="Lagkouvardos I."/>
            <person name="Roy S."/>
            <person name="Zafar N."/>
            <person name="Bertelli C."/>
            <person name="Schilde C."/>
            <person name="Kianianmomeni A."/>
            <person name="Burglin T.R."/>
            <person name="Frech C."/>
            <person name="Turcotte B."/>
            <person name="Kopec K.O."/>
            <person name="Synnott J.M."/>
            <person name="Choo C."/>
            <person name="Paponov I."/>
            <person name="Finkler A."/>
            <person name="Soon Heng Tan C."/>
            <person name="Hutchins A.P."/>
            <person name="Weinmeier T."/>
            <person name="Rattei T."/>
            <person name="Chu J.S."/>
            <person name="Gimenez G."/>
            <person name="Irimia M."/>
            <person name="Rigden D.J."/>
            <person name="Fitzpatrick D.A."/>
            <person name="Lorenzo-Morales J."/>
            <person name="Bateman A."/>
            <person name="Chiu C.H."/>
            <person name="Tang P."/>
            <person name="Hegemann P."/>
            <person name="Fromm H."/>
            <person name="Raoult D."/>
            <person name="Greub G."/>
            <person name="Miranda-Saavedra D."/>
            <person name="Chen N."/>
            <person name="Nash P."/>
            <person name="Ginger M.L."/>
            <person name="Horn M."/>
            <person name="Schaap P."/>
            <person name="Caler L."/>
            <person name="Loftus B."/>
        </authorList>
    </citation>
    <scope>NUCLEOTIDE SEQUENCE [LARGE SCALE GENOMIC DNA]</scope>
    <source>
        <strain evidence="1 2">Neff</strain>
    </source>
</reference>
<proteinExistence type="predicted"/>
<name>L8GZ61_ACACF</name>
<protein>
    <submittedName>
        <fullName evidence="1">Uncharacterized protein</fullName>
    </submittedName>
</protein>
<gene>
    <name evidence="1" type="ORF">ACA1_370790</name>
</gene>
<keyword evidence="2" id="KW-1185">Reference proteome</keyword>
<organism evidence="1 2">
    <name type="scientific">Acanthamoeba castellanii (strain ATCC 30010 / Neff)</name>
    <dbReference type="NCBI Taxonomy" id="1257118"/>
    <lineage>
        <taxon>Eukaryota</taxon>
        <taxon>Amoebozoa</taxon>
        <taxon>Discosea</taxon>
        <taxon>Longamoebia</taxon>
        <taxon>Centramoebida</taxon>
        <taxon>Acanthamoebidae</taxon>
        <taxon>Acanthamoeba</taxon>
    </lineage>
</organism>
<accession>L8GZ61</accession>